<dbReference type="EMBL" id="PEBV01000017">
    <property type="protein sequence ID" value="PTQ53068.1"/>
    <property type="molecule type" value="Genomic_DNA"/>
</dbReference>
<organism evidence="2 3">
    <name type="scientific">Hydrogenibacillus schlegelii</name>
    <name type="common">Bacillus schlegelii</name>
    <dbReference type="NCBI Taxonomy" id="1484"/>
    <lineage>
        <taxon>Bacteria</taxon>
        <taxon>Bacillati</taxon>
        <taxon>Bacillota</taxon>
        <taxon>Bacilli</taxon>
        <taxon>Bacillales</taxon>
        <taxon>Bacillales Family X. Incertae Sedis</taxon>
        <taxon>Hydrogenibacillus</taxon>
    </lineage>
</organism>
<protein>
    <submittedName>
        <fullName evidence="2">Uncharacterized protein</fullName>
    </submittedName>
</protein>
<evidence type="ECO:0000313" key="3">
    <source>
        <dbReference type="Proteomes" id="UP000244180"/>
    </source>
</evidence>
<dbReference type="Proteomes" id="UP000244180">
    <property type="component" value="Unassembled WGS sequence"/>
</dbReference>
<sequence>MARRAPDGSTGPERPDPFSMPTAWGPGARLFAPPREAGPAMNRCR</sequence>
<dbReference type="AlphaFoldDB" id="A0A2T5GA91"/>
<comment type="caution">
    <text evidence="2">The sequence shown here is derived from an EMBL/GenBank/DDBJ whole genome shotgun (WGS) entry which is preliminary data.</text>
</comment>
<accession>A0A2T5GA91</accession>
<feature type="region of interest" description="Disordered" evidence="1">
    <location>
        <begin position="1"/>
        <end position="45"/>
    </location>
</feature>
<gene>
    <name evidence="2" type="ORF">HSCHL_2145</name>
</gene>
<reference evidence="2 3" key="1">
    <citation type="submission" date="2017-08" db="EMBL/GenBank/DDBJ databases">
        <title>Burning lignite coal seam in the remote Altai Mountains harbors a hydrogen-driven thermophilic microbial community.</title>
        <authorList>
            <person name="Kadnikov V.V."/>
            <person name="Mardanov A.V."/>
            <person name="Ivasenko D."/>
            <person name="Beletsky A.V."/>
            <person name="Karnachuk O.V."/>
            <person name="Ravin N.V."/>
        </authorList>
    </citation>
    <scope>NUCLEOTIDE SEQUENCE [LARGE SCALE GENOMIC DNA]</scope>
    <source>
        <strain evidence="2">AL33</strain>
    </source>
</reference>
<evidence type="ECO:0000313" key="2">
    <source>
        <dbReference type="EMBL" id="PTQ53068.1"/>
    </source>
</evidence>
<evidence type="ECO:0000256" key="1">
    <source>
        <dbReference type="SAM" id="MobiDB-lite"/>
    </source>
</evidence>
<proteinExistence type="predicted"/>
<name>A0A2T5GA91_HYDSH</name>